<keyword evidence="5" id="KW-0175">Coiled coil</keyword>
<keyword evidence="3 4" id="KW-0862">Zinc</keyword>
<evidence type="ECO:0000256" key="6">
    <source>
        <dbReference type="SAM" id="MobiDB-lite"/>
    </source>
</evidence>
<dbReference type="PROSITE" id="PS50103">
    <property type="entry name" value="ZF_C3H1"/>
    <property type="match status" value="1"/>
</dbReference>
<feature type="domain" description="C3H1-type" evidence="7">
    <location>
        <begin position="341"/>
        <end position="369"/>
    </location>
</feature>
<dbReference type="Pfam" id="PF25540">
    <property type="entry name" value="DUF7923"/>
    <property type="match status" value="1"/>
</dbReference>
<evidence type="ECO:0000256" key="2">
    <source>
        <dbReference type="ARBA" id="ARBA00022771"/>
    </source>
</evidence>
<reference evidence="9" key="1">
    <citation type="submission" date="2020-06" db="EMBL/GenBank/DDBJ databases">
        <title>A chromosome-scale genome assembly of Talaromyces rugulosus W13939.</title>
        <authorList>
            <person name="Wang B."/>
            <person name="Guo L."/>
            <person name="Ye K."/>
            <person name="Wang L."/>
        </authorList>
    </citation>
    <scope>NUCLEOTIDE SEQUENCE [LARGE SCALE GENOMIC DNA]</scope>
    <source>
        <strain evidence="9">W13939</strain>
    </source>
</reference>
<dbReference type="EMBL" id="CP055901">
    <property type="protein sequence ID" value="QKX60430.1"/>
    <property type="molecule type" value="Genomic_DNA"/>
</dbReference>
<organism evidence="8 9">
    <name type="scientific">Talaromyces rugulosus</name>
    <name type="common">Penicillium rugulosum</name>
    <dbReference type="NCBI Taxonomy" id="121627"/>
    <lineage>
        <taxon>Eukaryota</taxon>
        <taxon>Fungi</taxon>
        <taxon>Dikarya</taxon>
        <taxon>Ascomycota</taxon>
        <taxon>Pezizomycotina</taxon>
        <taxon>Eurotiomycetes</taxon>
        <taxon>Eurotiomycetidae</taxon>
        <taxon>Eurotiales</taxon>
        <taxon>Trichocomaceae</taxon>
        <taxon>Talaromyces</taxon>
        <taxon>Talaromyces sect. Islandici</taxon>
    </lineage>
</organism>
<keyword evidence="1 4" id="KW-0479">Metal-binding</keyword>
<evidence type="ECO:0000313" key="9">
    <source>
        <dbReference type="Proteomes" id="UP000509510"/>
    </source>
</evidence>
<dbReference type="Pfam" id="PF25543">
    <property type="entry name" value="zf-CCCH_tandem"/>
    <property type="match status" value="1"/>
</dbReference>
<dbReference type="Proteomes" id="UP000509510">
    <property type="component" value="Chromosome IV"/>
</dbReference>
<protein>
    <recommendedName>
        <fullName evidence="7">C3H1-type domain-containing protein</fullName>
    </recommendedName>
</protein>
<feature type="region of interest" description="Disordered" evidence="6">
    <location>
        <begin position="269"/>
        <end position="304"/>
    </location>
</feature>
<dbReference type="GO" id="GO:0008270">
    <property type="term" value="F:zinc ion binding"/>
    <property type="evidence" value="ECO:0007669"/>
    <property type="project" value="UniProtKB-KW"/>
</dbReference>
<evidence type="ECO:0000256" key="1">
    <source>
        <dbReference type="ARBA" id="ARBA00022723"/>
    </source>
</evidence>
<sequence length="412" mass="45572">MFDIDDVKRQHADACAVEASKDKIITVRELFDYVEALNLELQEVKEEVNDQKRLVASFKEENKKNESKLNELQHNESKLSYVSVLVDGDGMNFHEKLIQDGKNGGYEAASLLIEAVEDHVRTVVTKVPPNIQYKVRVYVNVEGLTQAYRGANILRGEDNLTTFIQGFNKADTLCDIVDAGNGKECADVKLKAHFEQDMMDVHCLRVVFCASADGGYARVLGPCRRSKCISLVKGPPFAREMEELAADLETTSFERVFTSYKLKSTRRVSIGNPSTSITPPRPPTANYASAAKKSPPLQSSSLVVDSTTPNAGIPKLVCKNASGQRVDPRAAHSPKDIVEILKRRKLCNQFHILGSCIYGGQCMHEHDPALSSQDILDLIYIARLSVCPNGSYCDDVRCVSGHRCPHMYCSGG</sequence>
<dbReference type="Pfam" id="PF25542">
    <property type="entry name" value="zf-CCCH_12"/>
    <property type="match status" value="1"/>
</dbReference>
<evidence type="ECO:0000256" key="3">
    <source>
        <dbReference type="ARBA" id="ARBA00022833"/>
    </source>
</evidence>
<gene>
    <name evidence="8" type="ORF">TRUGW13939_07575</name>
</gene>
<accession>A0A7H8R224</accession>
<dbReference type="PANTHER" id="PTHR37543:SF1">
    <property type="entry name" value="CCCH ZINC FINGER DNA BINDING PROTEIN (AFU_ORTHOLOGUE AFUA_5G12760)"/>
    <property type="match status" value="1"/>
</dbReference>
<keyword evidence="2 4" id="KW-0863">Zinc-finger</keyword>
<dbReference type="RefSeq" id="XP_035346607.1">
    <property type="nucleotide sequence ID" value="XM_035490714.1"/>
</dbReference>
<dbReference type="PANTHER" id="PTHR37543">
    <property type="entry name" value="CCCH ZINC FINGER DNA BINDING PROTEIN (AFU_ORTHOLOGUE AFUA_5G12760)"/>
    <property type="match status" value="1"/>
</dbReference>
<dbReference type="AlphaFoldDB" id="A0A7H8R224"/>
<dbReference type="InterPro" id="IPR000571">
    <property type="entry name" value="Znf_CCCH"/>
</dbReference>
<dbReference type="SUPFAM" id="SSF90229">
    <property type="entry name" value="CCCH zinc finger"/>
    <property type="match status" value="1"/>
</dbReference>
<evidence type="ECO:0000313" key="8">
    <source>
        <dbReference type="EMBL" id="QKX60430.1"/>
    </source>
</evidence>
<dbReference type="InterPro" id="IPR057654">
    <property type="entry name" value="Znf-CCCH_tandem"/>
</dbReference>
<evidence type="ECO:0000259" key="7">
    <source>
        <dbReference type="PROSITE" id="PS50103"/>
    </source>
</evidence>
<name>A0A7H8R224_TALRU</name>
<dbReference type="OrthoDB" id="2270193at2759"/>
<evidence type="ECO:0000256" key="4">
    <source>
        <dbReference type="PROSITE-ProRule" id="PRU00723"/>
    </source>
</evidence>
<keyword evidence="9" id="KW-1185">Reference proteome</keyword>
<dbReference type="GeneID" id="55995066"/>
<feature type="zinc finger region" description="C3H1-type" evidence="4">
    <location>
        <begin position="341"/>
        <end position="369"/>
    </location>
</feature>
<feature type="coiled-coil region" evidence="5">
    <location>
        <begin position="27"/>
        <end position="75"/>
    </location>
</feature>
<dbReference type="InterPro" id="IPR057683">
    <property type="entry name" value="DUF7923"/>
</dbReference>
<dbReference type="KEGG" id="trg:TRUGW13939_07575"/>
<evidence type="ECO:0000256" key="5">
    <source>
        <dbReference type="SAM" id="Coils"/>
    </source>
</evidence>
<proteinExistence type="predicted"/>
<dbReference type="InterPro" id="IPR036855">
    <property type="entry name" value="Znf_CCCH_sf"/>
</dbReference>